<keyword evidence="2" id="KW-1185">Reference proteome</keyword>
<dbReference type="EMBL" id="SRZC01000014">
    <property type="protein sequence ID" value="TGX81747.1"/>
    <property type="molecule type" value="Genomic_DNA"/>
</dbReference>
<comment type="caution">
    <text evidence="1">The sequence shown here is derived from an EMBL/GenBank/DDBJ whole genome shotgun (WGS) entry which is preliminary data.</text>
</comment>
<name>A0AC61QQQ0_9BACT</name>
<dbReference type="Proteomes" id="UP000308886">
    <property type="component" value="Unassembled WGS sequence"/>
</dbReference>
<protein>
    <submittedName>
        <fullName evidence="1">Crp/Fnr family transcriptional regulator</fullName>
    </submittedName>
</protein>
<reference evidence="1" key="1">
    <citation type="submission" date="2019-04" db="EMBL/GenBank/DDBJ databases">
        <title>Microbes associate with the intestines of laboratory mice.</title>
        <authorList>
            <person name="Navarre W."/>
            <person name="Wong E."/>
            <person name="Huang K."/>
            <person name="Tropini C."/>
            <person name="Ng K."/>
            <person name="Yu B."/>
        </authorList>
    </citation>
    <scope>NUCLEOTIDE SEQUENCE</scope>
    <source>
        <strain evidence="1">NM73_A23</strain>
    </source>
</reference>
<gene>
    <name evidence="1" type="ORF">E5358_09465</name>
</gene>
<proteinExistence type="predicted"/>
<accession>A0AC61QQQ0</accession>
<organism evidence="1 2">
    <name type="scientific">Palleniella muris</name>
    <dbReference type="NCBI Taxonomy" id="3038145"/>
    <lineage>
        <taxon>Bacteria</taxon>
        <taxon>Pseudomonadati</taxon>
        <taxon>Bacteroidota</taxon>
        <taxon>Bacteroidia</taxon>
        <taxon>Bacteroidales</taxon>
        <taxon>Prevotellaceae</taxon>
        <taxon>Palleniella</taxon>
    </lineage>
</organism>
<evidence type="ECO:0000313" key="2">
    <source>
        <dbReference type="Proteomes" id="UP000308886"/>
    </source>
</evidence>
<sequence length="224" mass="26084">MPTALTIYDKLIELPLFQGMSGSDFQDIVARVRFDFRRYSRNTTVANSGDRCDGLLFLLDGELEMVSTSADRSYRVTEFIIMPGVLEPERAFGLQQRYLHTYRTHSICNFLHIGKDDTLLLSSEFMVFRLNLLNIISTQSQRFQKELWRHHPENDREKILRFLSTHCTKQTGKKIFHIKMRQLAAETGLTRNEVSKVLNELESTGKIQLQRGIINVPKMETLWL</sequence>
<evidence type="ECO:0000313" key="1">
    <source>
        <dbReference type="EMBL" id="TGX81747.1"/>
    </source>
</evidence>